<dbReference type="InterPro" id="IPR012435">
    <property type="entry name" value="TMEM144"/>
</dbReference>
<dbReference type="GO" id="GO:0016020">
    <property type="term" value="C:membrane"/>
    <property type="evidence" value="ECO:0007669"/>
    <property type="project" value="UniProtKB-SubCell"/>
</dbReference>
<dbReference type="Pfam" id="PF07857">
    <property type="entry name" value="TMEM144"/>
    <property type="match status" value="1"/>
</dbReference>
<dbReference type="PANTHER" id="PTHR16119:SF17">
    <property type="entry name" value="TRANSMEMBRANE PROTEIN 144"/>
    <property type="match status" value="1"/>
</dbReference>
<organism evidence="6 7">
    <name type="scientific">Owenia fusiformis</name>
    <name type="common">Polychaete worm</name>
    <dbReference type="NCBI Taxonomy" id="6347"/>
    <lineage>
        <taxon>Eukaryota</taxon>
        <taxon>Metazoa</taxon>
        <taxon>Spiralia</taxon>
        <taxon>Lophotrochozoa</taxon>
        <taxon>Annelida</taxon>
        <taxon>Polychaeta</taxon>
        <taxon>Sedentaria</taxon>
        <taxon>Canalipalpata</taxon>
        <taxon>Sabellida</taxon>
        <taxon>Oweniida</taxon>
        <taxon>Oweniidae</taxon>
        <taxon>Owenia</taxon>
    </lineage>
</organism>
<evidence type="ECO:0000256" key="2">
    <source>
        <dbReference type="ARBA" id="ARBA00005731"/>
    </source>
</evidence>
<comment type="subcellular location">
    <subcellularLocation>
        <location evidence="1">Membrane</location>
        <topology evidence="1">Multi-pass membrane protein</topology>
    </subcellularLocation>
</comment>
<dbReference type="PANTHER" id="PTHR16119">
    <property type="entry name" value="TRANSMEMBRANE PROTEIN 144"/>
    <property type="match status" value="1"/>
</dbReference>
<dbReference type="OrthoDB" id="426527at2759"/>
<evidence type="ECO:0000313" key="6">
    <source>
        <dbReference type="EMBL" id="CAH1777680.1"/>
    </source>
</evidence>
<protein>
    <submittedName>
        <fullName evidence="6">Uncharacterized protein</fullName>
    </submittedName>
</protein>
<reference evidence="6" key="1">
    <citation type="submission" date="2022-03" db="EMBL/GenBank/DDBJ databases">
        <authorList>
            <person name="Martin C."/>
        </authorList>
    </citation>
    <scope>NUCLEOTIDE SEQUENCE</scope>
</reference>
<evidence type="ECO:0000256" key="3">
    <source>
        <dbReference type="ARBA" id="ARBA00022692"/>
    </source>
</evidence>
<dbReference type="Proteomes" id="UP000749559">
    <property type="component" value="Unassembled WGS sequence"/>
</dbReference>
<name>A0A8J1THR2_OWEFU</name>
<sequence length="459" mass="49937">MSRNSPIYWVFTGLLALQTFQIAESFISIQDNGQNITTTAPEPTKGTPGEKIPTYWGYIAAGIAVLFFGSNFAPIKKFETGDGIFFQWILCSAIWITGLVVNVIQNFPTFYPLAMLGGFLWATGNICVVPIIKTIGLGLGLLIWGSFNLLSGWASGRFGWFGLKPENHLNPVLNDIGVTLAALSAIIYLFVKTEIRGVSEDLTPVYPSEEEPLIPKAVNSDDVKVIQKQNFVDTLSPKAKRILGCSLSAISGIFYGVNFVPVIYIQDNYENGHASKNGLDYIFSHFCGIYLTSTCIFTAYCMAKRNKPDVYPKAILPGFVSGVMWAVAQSSWFVANATLSEPVSFPIITTGPGIVAALWGVFVFKEIRGFKNLAILCLAFAVTISGAVISGVSKLGDNQTGNSTTTMMPTTMHPTTMHPTTIHPTTAMHNATTMHNVTTMHPTTEHNTTMMNIITTGKP</sequence>
<keyword evidence="7" id="KW-1185">Reference proteome</keyword>
<evidence type="ECO:0000256" key="1">
    <source>
        <dbReference type="ARBA" id="ARBA00004141"/>
    </source>
</evidence>
<dbReference type="InterPro" id="IPR010651">
    <property type="entry name" value="Sugar_transport"/>
</dbReference>
<evidence type="ECO:0000256" key="4">
    <source>
        <dbReference type="ARBA" id="ARBA00022989"/>
    </source>
</evidence>
<proteinExistence type="inferred from homology"/>
<comment type="caution">
    <text evidence="6">The sequence shown here is derived from an EMBL/GenBank/DDBJ whole genome shotgun (WGS) entry which is preliminary data.</text>
</comment>
<dbReference type="AlphaFoldDB" id="A0A8J1THR2"/>
<accession>A0A8J1THR2</accession>
<keyword evidence="5" id="KW-0472">Membrane</keyword>
<comment type="similarity">
    <text evidence="2">Belongs to the TMEM144 family.</text>
</comment>
<dbReference type="EMBL" id="CAIIXF020000002">
    <property type="protein sequence ID" value="CAH1777680.1"/>
    <property type="molecule type" value="Genomic_DNA"/>
</dbReference>
<keyword evidence="3" id="KW-0812">Transmembrane</keyword>
<gene>
    <name evidence="6" type="ORF">OFUS_LOCUS4685</name>
</gene>
<evidence type="ECO:0000256" key="5">
    <source>
        <dbReference type="ARBA" id="ARBA00023136"/>
    </source>
</evidence>
<evidence type="ECO:0000313" key="7">
    <source>
        <dbReference type="Proteomes" id="UP000749559"/>
    </source>
</evidence>
<dbReference type="GO" id="GO:0015144">
    <property type="term" value="F:carbohydrate transmembrane transporter activity"/>
    <property type="evidence" value="ECO:0007669"/>
    <property type="project" value="InterPro"/>
</dbReference>
<keyword evidence="4" id="KW-1133">Transmembrane helix</keyword>